<gene>
    <name evidence="3" type="ORF">BCR32DRAFT_329831</name>
</gene>
<accession>A0A1Y1WPT0</accession>
<evidence type="ECO:0000256" key="2">
    <source>
        <dbReference type="SAM" id="SignalP"/>
    </source>
</evidence>
<proteinExistence type="predicted"/>
<keyword evidence="2" id="KW-0732">Signal</keyword>
<protein>
    <recommendedName>
        <fullName evidence="5">Extracellular membrane protein CFEM domain-containing protein</fullName>
    </recommendedName>
</protein>
<evidence type="ECO:0000313" key="4">
    <source>
        <dbReference type="Proteomes" id="UP000193944"/>
    </source>
</evidence>
<sequence>MKFSTILVSLIAASSALSYSIERRDKMEDKIGTPAGNSNTNGEDGDAGPTTHVTSNTGNTELDGQVLETSTDTDDKVQDNGKVQDTNVNTDNQDQKTSGNSDNQALASFNINTECKKIIDEYNACLPSGIIQEKFEEKCNIYNSEKCVKLLGKKIIENSECKSVDKKFQDIVDMSVSMIDFYCARDGDKYCPINSLFNNKQKLSIDDPAYNTAIEETCKSQKCKETAINGLNFIVSNGDSVNTILNKYVNKLENKQKRDDSNLMNEILKRLNDKCPGNPTVKVLGEFDNNGETLEANKTSSSARSFKIGSTFLLSLSVLFYYVL</sequence>
<reference evidence="3 4" key="1">
    <citation type="submission" date="2016-08" db="EMBL/GenBank/DDBJ databases">
        <title>A Parts List for Fungal Cellulosomes Revealed by Comparative Genomics.</title>
        <authorList>
            <consortium name="DOE Joint Genome Institute"/>
            <person name="Haitjema C.H."/>
            <person name="Gilmore S.P."/>
            <person name="Henske J.K."/>
            <person name="Solomon K.V."/>
            <person name="De Groot R."/>
            <person name="Kuo A."/>
            <person name="Mondo S.J."/>
            <person name="Salamov A.A."/>
            <person name="Labutti K."/>
            <person name="Zhao Z."/>
            <person name="Chiniquy J."/>
            <person name="Barry K."/>
            <person name="Brewer H.M."/>
            <person name="Purvine S.O."/>
            <person name="Wright A.T."/>
            <person name="Boxma B."/>
            <person name="Van Alen T."/>
            <person name="Hackstein J.H."/>
            <person name="Baker S.E."/>
            <person name="Grigoriev I.V."/>
            <person name="O'Malley M.A."/>
        </authorList>
    </citation>
    <scope>NUCLEOTIDE SEQUENCE [LARGE SCALE GENOMIC DNA]</scope>
    <source>
        <strain evidence="3 4">S4</strain>
    </source>
</reference>
<organism evidence="3 4">
    <name type="scientific">Anaeromyces robustus</name>
    <dbReference type="NCBI Taxonomy" id="1754192"/>
    <lineage>
        <taxon>Eukaryota</taxon>
        <taxon>Fungi</taxon>
        <taxon>Fungi incertae sedis</taxon>
        <taxon>Chytridiomycota</taxon>
        <taxon>Chytridiomycota incertae sedis</taxon>
        <taxon>Neocallimastigomycetes</taxon>
        <taxon>Neocallimastigales</taxon>
        <taxon>Neocallimastigaceae</taxon>
        <taxon>Anaeromyces</taxon>
    </lineage>
</organism>
<dbReference type="Proteomes" id="UP000193944">
    <property type="component" value="Unassembled WGS sequence"/>
</dbReference>
<evidence type="ECO:0000313" key="3">
    <source>
        <dbReference type="EMBL" id="ORX75385.1"/>
    </source>
</evidence>
<dbReference type="OrthoDB" id="10650152at2759"/>
<feature type="compositionally biased region" description="Polar residues" evidence="1">
    <location>
        <begin position="51"/>
        <end position="70"/>
    </location>
</feature>
<reference evidence="3 4" key="2">
    <citation type="submission" date="2016-08" db="EMBL/GenBank/DDBJ databases">
        <title>Pervasive Adenine N6-methylation of Active Genes in Fungi.</title>
        <authorList>
            <consortium name="DOE Joint Genome Institute"/>
            <person name="Mondo S.J."/>
            <person name="Dannebaum R.O."/>
            <person name="Kuo R.C."/>
            <person name="Labutti K."/>
            <person name="Haridas S."/>
            <person name="Kuo A."/>
            <person name="Salamov A."/>
            <person name="Ahrendt S.R."/>
            <person name="Lipzen A."/>
            <person name="Sullivan W."/>
            <person name="Andreopoulos W.B."/>
            <person name="Clum A."/>
            <person name="Lindquist E."/>
            <person name="Daum C."/>
            <person name="Ramamoorthy G.K."/>
            <person name="Gryganskyi A."/>
            <person name="Culley D."/>
            <person name="Magnuson J.K."/>
            <person name="James T.Y."/>
            <person name="O'Malley M.A."/>
            <person name="Stajich J.E."/>
            <person name="Spatafora J.W."/>
            <person name="Visel A."/>
            <person name="Grigoriev I.V."/>
        </authorList>
    </citation>
    <scope>NUCLEOTIDE SEQUENCE [LARGE SCALE GENOMIC DNA]</scope>
    <source>
        <strain evidence="3 4">S4</strain>
    </source>
</reference>
<keyword evidence="4" id="KW-1185">Reference proteome</keyword>
<dbReference type="EMBL" id="MCFG01000360">
    <property type="protein sequence ID" value="ORX75385.1"/>
    <property type="molecule type" value="Genomic_DNA"/>
</dbReference>
<feature type="signal peptide" evidence="2">
    <location>
        <begin position="1"/>
        <end position="18"/>
    </location>
</feature>
<evidence type="ECO:0008006" key="5">
    <source>
        <dbReference type="Google" id="ProtNLM"/>
    </source>
</evidence>
<feature type="region of interest" description="Disordered" evidence="1">
    <location>
        <begin position="29"/>
        <end position="103"/>
    </location>
</feature>
<feature type="chain" id="PRO_5012010978" description="Extracellular membrane protein CFEM domain-containing protein" evidence="2">
    <location>
        <begin position="19"/>
        <end position="324"/>
    </location>
</feature>
<comment type="caution">
    <text evidence="3">The sequence shown here is derived from an EMBL/GenBank/DDBJ whole genome shotgun (WGS) entry which is preliminary data.</text>
</comment>
<dbReference type="AlphaFoldDB" id="A0A1Y1WPT0"/>
<evidence type="ECO:0000256" key="1">
    <source>
        <dbReference type="SAM" id="MobiDB-lite"/>
    </source>
</evidence>
<feature type="compositionally biased region" description="Polar residues" evidence="1">
    <location>
        <begin position="81"/>
        <end position="103"/>
    </location>
</feature>
<name>A0A1Y1WPT0_9FUNG</name>